<dbReference type="GO" id="GO:0016616">
    <property type="term" value="F:oxidoreductase activity, acting on the CH-OH group of donors, NAD or NADP as acceptor"/>
    <property type="evidence" value="ECO:0007669"/>
    <property type="project" value="TreeGrafter"/>
</dbReference>
<comment type="similarity">
    <text evidence="1 3">Belongs to the short-chain dehydrogenases/reductases (SDR) family.</text>
</comment>
<dbReference type="Proteomes" id="UP000038010">
    <property type="component" value="Unassembled WGS sequence"/>
</dbReference>
<reference evidence="5 6" key="1">
    <citation type="submission" date="2015-06" db="EMBL/GenBank/DDBJ databases">
        <title>Draft genome of the ant-associated black yeast Phialophora attae CBS 131958.</title>
        <authorList>
            <person name="Moreno L.F."/>
            <person name="Stielow B.J."/>
            <person name="de Hoog S."/>
            <person name="Vicente V.A."/>
            <person name="Weiss V.A."/>
            <person name="de Vries M."/>
            <person name="Cruz L.M."/>
            <person name="Souza E.M."/>
        </authorList>
    </citation>
    <scope>NUCLEOTIDE SEQUENCE [LARGE SCALE GENOMIC DNA]</scope>
    <source>
        <strain evidence="5 6">CBS 131958</strain>
    </source>
</reference>
<dbReference type="VEuPathDB" id="FungiDB:AB675_10365"/>
<keyword evidence="2" id="KW-0560">Oxidoreductase</keyword>
<comment type="caution">
    <text evidence="5">The sequence shown here is derived from an EMBL/GenBank/DDBJ whole genome shotgun (WGS) entry which is preliminary data.</text>
</comment>
<dbReference type="OrthoDB" id="5371740at2759"/>
<accession>A0A0N0NJY0</accession>
<gene>
    <name evidence="5" type="ORF">AB675_10365</name>
</gene>
<dbReference type="InterPro" id="IPR002347">
    <property type="entry name" value="SDR_fam"/>
</dbReference>
<dbReference type="AlphaFoldDB" id="A0A0N0NJY0"/>
<dbReference type="PANTHER" id="PTHR44229:SF4">
    <property type="entry name" value="15-HYDROXYPROSTAGLANDIN DEHYDROGENASE [NAD(+)]"/>
    <property type="match status" value="1"/>
</dbReference>
<dbReference type="InterPro" id="IPR036291">
    <property type="entry name" value="NAD(P)-bd_dom_sf"/>
</dbReference>
<evidence type="ECO:0000313" key="6">
    <source>
        <dbReference type="Proteomes" id="UP000038010"/>
    </source>
</evidence>
<dbReference type="Gene3D" id="3.40.50.720">
    <property type="entry name" value="NAD(P)-binding Rossmann-like Domain"/>
    <property type="match status" value="1"/>
</dbReference>
<name>A0A0N0NJY0_9EURO</name>
<dbReference type="Pfam" id="PF00106">
    <property type="entry name" value="adh_short"/>
    <property type="match status" value="1"/>
</dbReference>
<sequence>MAKVALITGGASGIGLATAQLFASKGWTVAIADLNESAGNKYAAELKGSFHKTNVTDYDNLAQTFVQVWKKYGRLDMVYANAGIVEKVNFYEEYKSDDDGLPPRLDDVVLDINLRSVVWTAHLALHFFRKNQDKPGGSLVITASTGGLYATPLLPMYAAAKFGCVGLVRSLAVYLEGTGIRVNCVCPGAVATGLLKKEEWAKFPQDTMTPVENVAKAVAKLVEDESLTGKSLMVVQDRLTIIDNPEPSDPALHGMMSRDNKFKDGM</sequence>
<dbReference type="PRINTS" id="PR00080">
    <property type="entry name" value="SDRFAMILY"/>
</dbReference>
<dbReference type="STRING" id="1664694.A0A0N0NJY0"/>
<dbReference type="GeneID" id="28731012"/>
<evidence type="ECO:0000256" key="2">
    <source>
        <dbReference type="ARBA" id="ARBA00023002"/>
    </source>
</evidence>
<dbReference type="CDD" id="cd05323">
    <property type="entry name" value="ADH_SDR_c_like"/>
    <property type="match status" value="1"/>
</dbReference>
<dbReference type="RefSeq" id="XP_017997371.1">
    <property type="nucleotide sequence ID" value="XM_018139132.1"/>
</dbReference>
<keyword evidence="6" id="KW-1185">Reference proteome</keyword>
<evidence type="ECO:0000256" key="3">
    <source>
        <dbReference type="RuleBase" id="RU000363"/>
    </source>
</evidence>
<dbReference type="PRINTS" id="PR00081">
    <property type="entry name" value="GDHRDH"/>
</dbReference>
<organism evidence="5 6">
    <name type="scientific">Cyphellophora attinorum</name>
    <dbReference type="NCBI Taxonomy" id="1664694"/>
    <lineage>
        <taxon>Eukaryota</taxon>
        <taxon>Fungi</taxon>
        <taxon>Dikarya</taxon>
        <taxon>Ascomycota</taxon>
        <taxon>Pezizomycotina</taxon>
        <taxon>Eurotiomycetes</taxon>
        <taxon>Chaetothyriomycetidae</taxon>
        <taxon>Chaetothyriales</taxon>
        <taxon>Cyphellophoraceae</taxon>
        <taxon>Cyphellophora</taxon>
    </lineage>
</organism>
<feature type="region of interest" description="Disordered" evidence="4">
    <location>
        <begin position="246"/>
        <end position="266"/>
    </location>
</feature>
<evidence type="ECO:0000256" key="1">
    <source>
        <dbReference type="ARBA" id="ARBA00006484"/>
    </source>
</evidence>
<evidence type="ECO:0000256" key="4">
    <source>
        <dbReference type="SAM" id="MobiDB-lite"/>
    </source>
</evidence>
<evidence type="ECO:0000313" key="5">
    <source>
        <dbReference type="EMBL" id="KPI37408.1"/>
    </source>
</evidence>
<proteinExistence type="inferred from homology"/>
<dbReference type="EMBL" id="LFJN01000024">
    <property type="protein sequence ID" value="KPI37408.1"/>
    <property type="molecule type" value="Genomic_DNA"/>
</dbReference>
<dbReference type="SUPFAM" id="SSF51735">
    <property type="entry name" value="NAD(P)-binding Rossmann-fold domains"/>
    <property type="match status" value="1"/>
</dbReference>
<dbReference type="GO" id="GO:0005737">
    <property type="term" value="C:cytoplasm"/>
    <property type="evidence" value="ECO:0007669"/>
    <property type="project" value="TreeGrafter"/>
</dbReference>
<dbReference type="PANTHER" id="PTHR44229">
    <property type="entry name" value="15-HYDROXYPROSTAGLANDIN DEHYDROGENASE [NAD(+)]"/>
    <property type="match status" value="1"/>
</dbReference>
<protein>
    <submittedName>
        <fullName evidence="5">15-hydroxyprostaglandin dehydrogenase [NAD(+)]</fullName>
    </submittedName>
</protein>
<feature type="compositionally biased region" description="Basic and acidic residues" evidence="4">
    <location>
        <begin position="256"/>
        <end position="266"/>
    </location>
</feature>